<protein>
    <submittedName>
        <fullName evidence="1">Uncharacterized protein</fullName>
    </submittedName>
</protein>
<gene>
    <name evidence="1" type="ORF">F5147DRAFT_576521</name>
</gene>
<dbReference type="GeneID" id="64693584"/>
<organism evidence="1 2">
    <name type="scientific">Suillus discolor</name>
    <dbReference type="NCBI Taxonomy" id="1912936"/>
    <lineage>
        <taxon>Eukaryota</taxon>
        <taxon>Fungi</taxon>
        <taxon>Dikarya</taxon>
        <taxon>Basidiomycota</taxon>
        <taxon>Agaricomycotina</taxon>
        <taxon>Agaricomycetes</taxon>
        <taxon>Agaricomycetidae</taxon>
        <taxon>Boletales</taxon>
        <taxon>Suillineae</taxon>
        <taxon>Suillaceae</taxon>
        <taxon>Suillus</taxon>
    </lineage>
</organism>
<evidence type="ECO:0000313" key="1">
    <source>
        <dbReference type="EMBL" id="KAG2108740.1"/>
    </source>
</evidence>
<comment type="caution">
    <text evidence="1">The sequence shown here is derived from an EMBL/GenBank/DDBJ whole genome shotgun (WGS) entry which is preliminary data.</text>
</comment>
<evidence type="ECO:0000313" key="2">
    <source>
        <dbReference type="Proteomes" id="UP000823399"/>
    </source>
</evidence>
<dbReference type="AlphaFoldDB" id="A0A9P7JUC6"/>
<feature type="non-terminal residue" evidence="1">
    <location>
        <position position="1"/>
    </location>
</feature>
<keyword evidence="2" id="KW-1185">Reference proteome</keyword>
<accession>A0A9P7JUC6</accession>
<dbReference type="OrthoDB" id="2686745at2759"/>
<dbReference type="RefSeq" id="XP_041293110.1">
    <property type="nucleotide sequence ID" value="XM_041431325.1"/>
</dbReference>
<name>A0A9P7JUC6_9AGAM</name>
<dbReference type="EMBL" id="JABBWM010000026">
    <property type="protein sequence ID" value="KAG2108740.1"/>
    <property type="molecule type" value="Genomic_DNA"/>
</dbReference>
<proteinExistence type="predicted"/>
<reference evidence="1" key="1">
    <citation type="journal article" date="2020" name="New Phytol.">
        <title>Comparative genomics reveals dynamic genome evolution in host specialist ectomycorrhizal fungi.</title>
        <authorList>
            <person name="Lofgren L.A."/>
            <person name="Nguyen N.H."/>
            <person name="Vilgalys R."/>
            <person name="Ruytinx J."/>
            <person name="Liao H.L."/>
            <person name="Branco S."/>
            <person name="Kuo A."/>
            <person name="LaButti K."/>
            <person name="Lipzen A."/>
            <person name="Andreopoulos W."/>
            <person name="Pangilinan J."/>
            <person name="Riley R."/>
            <person name="Hundley H."/>
            <person name="Na H."/>
            <person name="Barry K."/>
            <person name="Grigoriev I.V."/>
            <person name="Stajich J.E."/>
            <person name="Kennedy P.G."/>
        </authorList>
    </citation>
    <scope>NUCLEOTIDE SEQUENCE</scope>
    <source>
        <strain evidence="1">FC423</strain>
    </source>
</reference>
<sequence>EVTRISRGGYNLQMTLGWPIADYKETRSFIVHLAHEHLNINKSWKRQNQSYLQVVYLEAIKCYPILDRYHDNWVVSDMLRMFLKNSCTRDS</sequence>
<dbReference type="Proteomes" id="UP000823399">
    <property type="component" value="Unassembled WGS sequence"/>
</dbReference>